<dbReference type="GO" id="GO:0016757">
    <property type="term" value="F:glycosyltransferase activity"/>
    <property type="evidence" value="ECO:0007669"/>
    <property type="project" value="UniProtKB-KW"/>
</dbReference>
<evidence type="ECO:0000259" key="2">
    <source>
        <dbReference type="Pfam" id="PF00156"/>
    </source>
</evidence>
<dbReference type="EMBL" id="PYNS01000003">
    <property type="protein sequence ID" value="PSV12609.1"/>
    <property type="molecule type" value="Genomic_DNA"/>
</dbReference>
<dbReference type="Gene3D" id="3.40.50.2020">
    <property type="match status" value="1"/>
</dbReference>
<dbReference type="AlphaFoldDB" id="A0A2T3KY99"/>
<evidence type="ECO:0000313" key="3">
    <source>
        <dbReference type="EMBL" id="PSV12609.1"/>
    </source>
</evidence>
<proteinExistence type="inferred from homology"/>
<dbReference type="SUPFAM" id="SSF53271">
    <property type="entry name" value="PRTase-like"/>
    <property type="match status" value="1"/>
</dbReference>
<dbReference type="InterPro" id="IPR051910">
    <property type="entry name" value="ComF/GntX_DNA_util-trans"/>
</dbReference>
<dbReference type="CDD" id="cd06223">
    <property type="entry name" value="PRTases_typeI"/>
    <property type="match status" value="1"/>
</dbReference>
<feature type="domain" description="Phosphoribosyltransferase" evidence="2">
    <location>
        <begin position="143"/>
        <end position="229"/>
    </location>
</feature>
<dbReference type="InterPro" id="IPR000836">
    <property type="entry name" value="PRTase_dom"/>
</dbReference>
<accession>A0A2T3KY99</accession>
<dbReference type="PANTHER" id="PTHR47505:SF1">
    <property type="entry name" value="DNA UTILIZATION PROTEIN YHGH"/>
    <property type="match status" value="1"/>
</dbReference>
<reference evidence="3 4" key="1">
    <citation type="submission" date="2018-03" db="EMBL/GenBank/DDBJ databases">
        <title>Whole genome sequencing of Histamine producing bacteria.</title>
        <authorList>
            <person name="Butler K."/>
        </authorList>
    </citation>
    <scope>NUCLEOTIDE SEQUENCE [LARGE SCALE GENOMIC DNA]</scope>
    <source>
        <strain evidence="3 4">Res.4.1</strain>
    </source>
</reference>
<keyword evidence="3" id="KW-0808">Transferase</keyword>
<sequence>MMPKNITAWLSRTSRKLLFRHCSLCQLPLEPNDDYWCQHCLNHFPSSPYCHRCGTSTFQNVEYCGLCLAEPPPWHRLYRLGEYQPPLQQLISQYKFGKKFWLAKPLARQLAKQIAEPAPLLLPVPLHRKRYWQRGFNQSHYLALVLAKELGSDINHHVLKRRRHTPAQKALTKQQRKSNLANAFSIQDIALPEHVAIVDDVVTTGTTVSLLTQLLLRKGVKKVDIIAVCHTEKPM</sequence>
<protein>
    <submittedName>
        <fullName evidence="3">Amidophosphoribosyltransferase</fullName>
    </submittedName>
</protein>
<organism evidence="3 4">
    <name type="scientific">Photobacterium leiognathi subsp. mandapamensis</name>
    <name type="common">Photobacterium mandapamensis</name>
    <dbReference type="NCBI Taxonomy" id="48408"/>
    <lineage>
        <taxon>Bacteria</taxon>
        <taxon>Pseudomonadati</taxon>
        <taxon>Pseudomonadota</taxon>
        <taxon>Gammaproteobacteria</taxon>
        <taxon>Vibrionales</taxon>
        <taxon>Vibrionaceae</taxon>
        <taxon>Photobacterium</taxon>
    </lineage>
</organism>
<keyword evidence="3" id="KW-0328">Glycosyltransferase</keyword>
<name>A0A2T3KY99_PHOLD</name>
<dbReference type="InterPro" id="IPR029057">
    <property type="entry name" value="PRTase-like"/>
</dbReference>
<comment type="caution">
    <text evidence="3">The sequence shown here is derived from an EMBL/GenBank/DDBJ whole genome shotgun (WGS) entry which is preliminary data.</text>
</comment>
<evidence type="ECO:0000256" key="1">
    <source>
        <dbReference type="ARBA" id="ARBA00008007"/>
    </source>
</evidence>
<dbReference type="Proteomes" id="UP000240530">
    <property type="component" value="Unassembled WGS sequence"/>
</dbReference>
<dbReference type="Pfam" id="PF00156">
    <property type="entry name" value="Pribosyltran"/>
    <property type="match status" value="1"/>
</dbReference>
<gene>
    <name evidence="3" type="ORF">C0W93_05330</name>
</gene>
<dbReference type="PANTHER" id="PTHR47505">
    <property type="entry name" value="DNA UTILIZATION PROTEIN YHGH"/>
    <property type="match status" value="1"/>
</dbReference>
<dbReference type="RefSeq" id="WP_107184539.1">
    <property type="nucleotide sequence ID" value="NZ_JAWQGC010000004.1"/>
</dbReference>
<comment type="similarity">
    <text evidence="1">Belongs to the ComF/GntX family.</text>
</comment>
<evidence type="ECO:0000313" key="4">
    <source>
        <dbReference type="Proteomes" id="UP000240530"/>
    </source>
</evidence>